<feature type="region of interest" description="Disordered" evidence="1">
    <location>
        <begin position="1"/>
        <end position="21"/>
    </location>
</feature>
<evidence type="ECO:0000256" key="1">
    <source>
        <dbReference type="SAM" id="MobiDB-lite"/>
    </source>
</evidence>
<proteinExistence type="predicted"/>
<reference evidence="2 3" key="1">
    <citation type="journal article" date="2016" name="PLoS ONE">
        <title>Sequence Assembly of Yarrowia lipolytica Strain W29/CLIB89 Shows Transposable Element Diversity.</title>
        <authorList>
            <person name="Magnan C."/>
            <person name="Yu J."/>
            <person name="Chang I."/>
            <person name="Jahn E."/>
            <person name="Kanomata Y."/>
            <person name="Wu J."/>
            <person name="Zeller M."/>
            <person name="Oakes M."/>
            <person name="Baldi P."/>
            <person name="Sandmeyer S."/>
        </authorList>
    </citation>
    <scope>NUCLEOTIDE SEQUENCE [LARGE SCALE GENOMIC DNA]</scope>
    <source>
        <strain evidence="3">CLIB89(W29)</strain>
    </source>
</reference>
<evidence type="ECO:0000313" key="3">
    <source>
        <dbReference type="Proteomes" id="UP000182444"/>
    </source>
</evidence>
<evidence type="ECO:0000313" key="2">
    <source>
        <dbReference type="EMBL" id="AOW07850.1"/>
    </source>
</evidence>
<organism evidence="2 3">
    <name type="scientific">Yarrowia lipolytica</name>
    <name type="common">Candida lipolytica</name>
    <dbReference type="NCBI Taxonomy" id="4952"/>
    <lineage>
        <taxon>Eukaryota</taxon>
        <taxon>Fungi</taxon>
        <taxon>Dikarya</taxon>
        <taxon>Ascomycota</taxon>
        <taxon>Saccharomycotina</taxon>
        <taxon>Dipodascomycetes</taxon>
        <taxon>Dipodascales</taxon>
        <taxon>Dipodascales incertae sedis</taxon>
        <taxon>Yarrowia</taxon>
    </lineage>
</organism>
<protein>
    <submittedName>
        <fullName evidence="2">Uncharacterized protein</fullName>
    </submittedName>
</protein>
<sequence length="76" mass="8269">MTFQLDEASDKPTGQRRSSVISQRFQKYLRVSGVPSGGAEAPTLFLHPPMSLHNVKLESSSTGSSFPADSAKRHHS</sequence>
<dbReference type="GeneID" id="94584077"/>
<dbReference type="EMBL" id="CP017558">
    <property type="protein sequence ID" value="AOW07850.1"/>
    <property type="molecule type" value="Genomic_DNA"/>
</dbReference>
<feature type="compositionally biased region" description="Polar residues" evidence="1">
    <location>
        <begin position="57"/>
        <end position="67"/>
    </location>
</feature>
<feature type="region of interest" description="Disordered" evidence="1">
    <location>
        <begin position="56"/>
        <end position="76"/>
    </location>
</feature>
<name>A0A1D8NQE1_YARLL</name>
<dbReference type="AlphaFoldDB" id="A0A1D8NQE1"/>
<dbReference type="VEuPathDB" id="FungiDB:YALI1_F36649g"/>
<dbReference type="RefSeq" id="XP_068139600.1">
    <property type="nucleotide sequence ID" value="XM_068283499.1"/>
</dbReference>
<accession>A0A1D8NQE1</accession>
<dbReference type="Proteomes" id="UP000182444">
    <property type="component" value="Chromosome 1F"/>
</dbReference>
<gene>
    <name evidence="2" type="ORF">YALI1_F36649g</name>
</gene>